<keyword evidence="2" id="KW-1185">Reference proteome</keyword>
<protein>
    <submittedName>
        <fullName evidence="1">Uncharacterized protein</fullName>
    </submittedName>
</protein>
<dbReference type="Proteomes" id="UP000238274">
    <property type="component" value="Unassembled WGS sequence"/>
</dbReference>
<organism evidence="1 2">
    <name type="scientific">Puccinia striiformis</name>
    <dbReference type="NCBI Taxonomy" id="27350"/>
    <lineage>
        <taxon>Eukaryota</taxon>
        <taxon>Fungi</taxon>
        <taxon>Dikarya</taxon>
        <taxon>Basidiomycota</taxon>
        <taxon>Pucciniomycotina</taxon>
        <taxon>Pucciniomycetes</taxon>
        <taxon>Pucciniales</taxon>
        <taxon>Pucciniaceae</taxon>
        <taxon>Puccinia</taxon>
    </lineage>
</organism>
<dbReference type="AlphaFoldDB" id="A0A2S4VU43"/>
<dbReference type="EMBL" id="PKSM01000100">
    <property type="protein sequence ID" value="POW12987.1"/>
    <property type="molecule type" value="Genomic_DNA"/>
</dbReference>
<feature type="non-terminal residue" evidence="1">
    <location>
        <position position="535"/>
    </location>
</feature>
<reference evidence="2" key="3">
    <citation type="journal article" date="2018" name="Mol. Plant Microbe Interact.">
        <title>Genome sequence resources for the wheat stripe rust pathogen (Puccinia striiformis f. sp. tritici) and the barley stripe rust pathogen (Puccinia striiformis f. sp. hordei).</title>
        <authorList>
            <person name="Xia C."/>
            <person name="Wang M."/>
            <person name="Yin C."/>
            <person name="Cornejo O.E."/>
            <person name="Hulbert S.H."/>
            <person name="Chen X."/>
        </authorList>
    </citation>
    <scope>NUCLEOTIDE SEQUENCE [LARGE SCALE GENOMIC DNA]</scope>
    <source>
        <strain evidence="2">93TX-2</strain>
    </source>
</reference>
<reference evidence="1 2" key="1">
    <citation type="submission" date="2017-12" db="EMBL/GenBank/DDBJ databases">
        <title>Gene loss provides genomic basis for host adaptation in cereal stripe rust fungi.</title>
        <authorList>
            <person name="Xia C."/>
        </authorList>
    </citation>
    <scope>NUCLEOTIDE SEQUENCE [LARGE SCALE GENOMIC DNA]</scope>
    <source>
        <strain evidence="1 2">93TX-2</strain>
    </source>
</reference>
<accession>A0A2S4VU43</accession>
<dbReference type="VEuPathDB" id="FungiDB:PSHT_07935"/>
<dbReference type="VEuPathDB" id="FungiDB:PSTT_14564"/>
<comment type="caution">
    <text evidence="1">The sequence shown here is derived from an EMBL/GenBank/DDBJ whole genome shotgun (WGS) entry which is preliminary data.</text>
</comment>
<reference evidence="2" key="2">
    <citation type="journal article" date="2018" name="BMC Genomics">
        <title>Genomic insights into host adaptation between the wheat stripe rust pathogen (Puccinia striiformis f. sp. tritici) and the barley stripe rust pathogen (Puccinia striiformis f. sp. hordei).</title>
        <authorList>
            <person name="Xia C."/>
            <person name="Wang M."/>
            <person name="Yin C."/>
            <person name="Cornejo O.E."/>
            <person name="Hulbert S.H."/>
            <person name="Chen X."/>
        </authorList>
    </citation>
    <scope>NUCLEOTIDE SEQUENCE [LARGE SCALE GENOMIC DNA]</scope>
    <source>
        <strain evidence="2">93TX-2</strain>
    </source>
</reference>
<proteinExistence type="predicted"/>
<name>A0A2S4VU43_9BASI</name>
<evidence type="ECO:0000313" key="2">
    <source>
        <dbReference type="Proteomes" id="UP000238274"/>
    </source>
</evidence>
<evidence type="ECO:0000313" key="1">
    <source>
        <dbReference type="EMBL" id="POW12987.1"/>
    </source>
</evidence>
<sequence>MRRLICAAIDFWVRTSLPSPFSQIPRTLVPGPSVTTANGQLSAHGADDLHTNPRFSEDDLIIQEYKANFPQLHFPPIRQPKTARKQFDSLEQKTRNGLDSLGDKLEERTEYLLDKDPVENMGDAKALIQKLEELKIIHTKLLRDTIRAKVTELCAMHPHHTMIEITEMAGLPYRLDDIKQLVLESHMKDLNVLLHQVGSFQSKDGDRVLNWIASQLQDSIFKTVEFLYKYDMIPMSMVRIFFAMGKTLEVAVYIMLERGGGKHCYVNNEFEFWRSNFILEDTSVLHFWNLFHALEVKEQRRFSWLSDQFLLKEYFPFLLDYDEDLSKLILDEDNSFLAILESHVEILSTNKATSLSEKSPYLHRINETIGFLLEKSLTVTHAHTLKVISTVLDFIIKNHQDYDVMGFSQRGSPTKEAFDLRYASLDLIEELVRIDNYLHGFYHHQYDYNGSSDLILTLNGKTKSELYSQVGLIDSYIKITYNKHVDLIKRLWDTNPIFRGHDLLDQIDHRRWGAQSSIRYLQNGLREETSRYIRD</sequence>
<gene>
    <name evidence="1" type="ORF">PSHT_07935</name>
</gene>